<dbReference type="EMBL" id="BAAAQN010000072">
    <property type="protein sequence ID" value="GAA2058741.1"/>
    <property type="molecule type" value="Genomic_DNA"/>
</dbReference>
<comment type="caution">
    <text evidence="6">The sequence shown here is derived from an EMBL/GenBank/DDBJ whole genome shotgun (WGS) entry which is preliminary data.</text>
</comment>
<dbReference type="Pfam" id="PF01344">
    <property type="entry name" value="Kelch_1"/>
    <property type="match status" value="1"/>
</dbReference>
<dbReference type="Pfam" id="PF24681">
    <property type="entry name" value="Kelch_KLHDC2_KLHL20_DRC7"/>
    <property type="match status" value="1"/>
</dbReference>
<dbReference type="Gene3D" id="2.120.10.80">
    <property type="entry name" value="Kelch-type beta propeller"/>
    <property type="match status" value="1"/>
</dbReference>
<organism evidence="6 7">
    <name type="scientific">Catenulispora yoronensis</name>
    <dbReference type="NCBI Taxonomy" id="450799"/>
    <lineage>
        <taxon>Bacteria</taxon>
        <taxon>Bacillati</taxon>
        <taxon>Actinomycetota</taxon>
        <taxon>Actinomycetes</taxon>
        <taxon>Catenulisporales</taxon>
        <taxon>Catenulisporaceae</taxon>
        <taxon>Catenulispora</taxon>
    </lineage>
</organism>
<dbReference type="Proteomes" id="UP001500751">
    <property type="component" value="Unassembled WGS sequence"/>
</dbReference>
<evidence type="ECO:0000256" key="2">
    <source>
        <dbReference type="ARBA" id="ARBA00022801"/>
    </source>
</evidence>
<protein>
    <recommendedName>
        <fullName evidence="5">Peptidase S53 domain-containing protein</fullName>
    </recommendedName>
</protein>
<dbReference type="PANTHER" id="PTHR45632">
    <property type="entry name" value="LD33804P"/>
    <property type="match status" value="1"/>
</dbReference>
<evidence type="ECO:0000256" key="4">
    <source>
        <dbReference type="SAM" id="SignalP"/>
    </source>
</evidence>
<keyword evidence="4" id="KW-0732">Signal</keyword>
<dbReference type="SUPFAM" id="SSF52743">
    <property type="entry name" value="Subtilisin-like"/>
    <property type="match status" value="1"/>
</dbReference>
<dbReference type="InterPro" id="IPR008969">
    <property type="entry name" value="CarboxyPept-like_regulatory"/>
</dbReference>
<keyword evidence="3" id="KW-0720">Serine protease</keyword>
<dbReference type="PROSITE" id="PS51695">
    <property type="entry name" value="SEDOLISIN"/>
    <property type="match status" value="1"/>
</dbReference>
<evidence type="ECO:0000256" key="3">
    <source>
        <dbReference type="ARBA" id="ARBA00022825"/>
    </source>
</evidence>
<dbReference type="InterPro" id="IPR023828">
    <property type="entry name" value="Peptidase_S8_Ser-AS"/>
</dbReference>
<dbReference type="PANTHER" id="PTHR45632:SF14">
    <property type="entry name" value="KELCH-LIKE PROTEIN 33"/>
    <property type="match status" value="1"/>
</dbReference>
<evidence type="ECO:0000313" key="6">
    <source>
        <dbReference type="EMBL" id="GAA2058741.1"/>
    </source>
</evidence>
<keyword evidence="7" id="KW-1185">Reference proteome</keyword>
<dbReference type="SUPFAM" id="SSF49464">
    <property type="entry name" value="Carboxypeptidase regulatory domain-like"/>
    <property type="match status" value="2"/>
</dbReference>
<keyword evidence="2" id="KW-0378">Hydrolase</keyword>
<feature type="chain" id="PRO_5045862258" description="Peptidase S53 domain-containing protein" evidence="4">
    <location>
        <begin position="33"/>
        <end position="1394"/>
    </location>
</feature>
<dbReference type="SUPFAM" id="SSF49899">
    <property type="entry name" value="Concanavalin A-like lectins/glucanases"/>
    <property type="match status" value="1"/>
</dbReference>
<evidence type="ECO:0000313" key="7">
    <source>
        <dbReference type="Proteomes" id="UP001500751"/>
    </source>
</evidence>
<dbReference type="CDD" id="cd04056">
    <property type="entry name" value="Peptidases_S53"/>
    <property type="match status" value="1"/>
</dbReference>
<dbReference type="Gene3D" id="2.60.120.260">
    <property type="entry name" value="Galactose-binding domain-like"/>
    <property type="match status" value="1"/>
</dbReference>
<dbReference type="Gene3D" id="2.60.40.1120">
    <property type="entry name" value="Carboxypeptidase-like, regulatory domain"/>
    <property type="match status" value="3"/>
</dbReference>
<reference evidence="6 7" key="1">
    <citation type="journal article" date="2019" name="Int. J. Syst. Evol. Microbiol.">
        <title>The Global Catalogue of Microorganisms (GCM) 10K type strain sequencing project: providing services to taxonomists for standard genome sequencing and annotation.</title>
        <authorList>
            <consortium name="The Broad Institute Genomics Platform"/>
            <consortium name="The Broad Institute Genome Sequencing Center for Infectious Disease"/>
            <person name="Wu L."/>
            <person name="Ma J."/>
        </authorList>
    </citation>
    <scope>NUCLEOTIDE SEQUENCE [LARGE SCALE GENOMIC DNA]</scope>
    <source>
        <strain evidence="6 7">JCM 16014</strain>
    </source>
</reference>
<accession>A0ABN2VCX8</accession>
<evidence type="ECO:0000256" key="1">
    <source>
        <dbReference type="ARBA" id="ARBA00022670"/>
    </source>
</evidence>
<evidence type="ECO:0000259" key="5">
    <source>
        <dbReference type="PROSITE" id="PS51695"/>
    </source>
</evidence>
<dbReference type="SUPFAM" id="SSF117281">
    <property type="entry name" value="Kelch motif"/>
    <property type="match status" value="1"/>
</dbReference>
<dbReference type="Pfam" id="PF13620">
    <property type="entry name" value="CarboxypepD_reg"/>
    <property type="match status" value="1"/>
</dbReference>
<dbReference type="NCBIfam" id="NF038128">
    <property type="entry name" value="choice_anch_J"/>
    <property type="match status" value="1"/>
</dbReference>
<sequence length="1394" mass="140048">MHRPPSRPLGKVVALAAALALTTGLGVGTADAASAAQAAPATHAAPAAAAQPAAATGAKPDAKAVCPPAAKGAVTCFALRRTDVAKAAGLSPAAAPAGFGPADLLSAYNLPADGGAGTTVAIVDAYDDPNAESDLALYRTQFGLPACTTANGCFKKVDQTGGTNYPTPNAGWAGEISLDLDMVSAVAPRAHIILVEATTANFDDLGAAVDEAVALGAGYVSNSYGSGYDSTPGSGEDPSELTAMDPYYNHPGVAVVASSGDSSYGVSYPAASQYVTSVGGTSLVRDGSSRGWSESVWSNSYGGPGSGCSLYEPKPAFQTDSGCAKRTLTDVSAVADPATGVTVYDSYQDTGWQVYGGTSVSAPLITGVYAAAGTPAAGTYPNAYPYAKPAALNDVTQGSTSTCTPSYLCTAGTGYDGPTGLGTPNGLSAFSSGPHGIVSGKVTDGTGPVPGAKVSVGSTSVTTAADGSYSLSVLPGTYTVSASAFGYADSSVDGVVVADGATVAEDFTLAAVARVAVTGKVTDGSGQGWPLYATITVDGMPGGPVYTNPKTGAYTVQLPVNKTYQLHTTAAYPGYQTTDTAVPVGVSAVTQPIAVKVNATSCTAAGYRLGHVGPYQTFDGSTAPDGWTVTNNTASGGWEFDDPDHRGNRTTGDGGFAIIDSDYLGTGKSQDTYLTAPVADLSAIAAPELDFATYYKPYGNSSATVEVSVDNGATWSAIWSQTTAQVDGTTVRLPLPQAANKAQVQVRFHYTGTWAYFWEVDNVLLGAQTCDPVPGGLVIGQVTDANTKAALAGVTVSETAAPTVGGTSAATADPALKGAFYWFFSPTTGSVALSAAKAHYVSGTATAAVAAGKVVEADFALKAGRLTVTPTSVAKTVAWGGSATQTVTVKNTGTAPATLNVGEQPGGFVMQNVPAAPTQIVPANVTMGSALQAAKKLAAARATPAAAAPTAGDSWQPVANFPTLIQDNIAEFAGGKLYSGFGYDGSNDSSSLYAYDPAAGSWSALAAASDTRESPAHGFINGKLYVVGGWAASGDPDPKLEIYDPAANQWSTGPAAPAPYAGSGSAVIGSKLYVVGGCTTSCGTTDVYSFDAASGAWTKLAAYPETTAWLSCANAQSKLVCAGGTSATTASNSTYVYDPAAGTWTKAANAPAAFWASASAGANGQLLVSGGVVGGGLTNQSWSYDPATDAWTTLPNSNVSAYRFAGALGFYTVGGGQGSLTPPLATTQVLPGYTGGPTTDVPWLSESAGTLTLAPGASGTFTVTVNAGDPSISQPGAYTASLGLTSDTPYTLSAIPVTMTVKPPTTWGKITGTVTCTDASGASVPLAGATVQIDTWATHYTLHTDINGGYALWLDYRNNPLTVIAAKDGYQPQVQTVKIKRGATSTVSFVLLKD</sequence>
<dbReference type="InterPro" id="IPR006652">
    <property type="entry name" value="Kelch_1"/>
</dbReference>
<dbReference type="InterPro" id="IPR036852">
    <property type="entry name" value="Peptidase_S8/S53_dom_sf"/>
</dbReference>
<proteinExistence type="predicted"/>
<feature type="signal peptide" evidence="4">
    <location>
        <begin position="1"/>
        <end position="32"/>
    </location>
</feature>
<gene>
    <name evidence="6" type="ORF">GCM10009839_80850</name>
</gene>
<dbReference type="Gene3D" id="3.40.50.200">
    <property type="entry name" value="Peptidase S8/S53 domain"/>
    <property type="match status" value="1"/>
</dbReference>
<keyword evidence="1" id="KW-0645">Protease</keyword>
<dbReference type="InterPro" id="IPR015915">
    <property type="entry name" value="Kelch-typ_b-propeller"/>
</dbReference>
<dbReference type="InterPro" id="IPR013320">
    <property type="entry name" value="ConA-like_dom_sf"/>
</dbReference>
<name>A0ABN2VCX8_9ACTN</name>
<dbReference type="InterPro" id="IPR030400">
    <property type="entry name" value="Sedolisin_dom"/>
</dbReference>
<dbReference type="PROSITE" id="PS00138">
    <property type="entry name" value="SUBTILASE_SER"/>
    <property type="match status" value="1"/>
</dbReference>
<dbReference type="RefSeq" id="WP_344671024.1">
    <property type="nucleotide sequence ID" value="NZ_BAAAQN010000072.1"/>
</dbReference>
<feature type="domain" description="Peptidase S53" evidence="5">
    <location>
        <begin position="98"/>
        <end position="436"/>
    </location>
</feature>
<dbReference type="SMART" id="SM00612">
    <property type="entry name" value="Kelch"/>
    <property type="match status" value="5"/>
</dbReference>